<keyword evidence="3" id="KW-1185">Reference proteome</keyword>
<dbReference type="Pfam" id="PF00403">
    <property type="entry name" value="HMA"/>
    <property type="match status" value="1"/>
</dbReference>
<gene>
    <name evidence="2" type="ORF">CP960_06150</name>
</gene>
<evidence type="ECO:0000313" key="3">
    <source>
        <dbReference type="Proteomes" id="UP000233248"/>
    </source>
</evidence>
<name>A0A2N1J3L6_9BACT</name>
<organism evidence="2 3">
    <name type="scientific">Malaciobacter halophilus</name>
    <dbReference type="NCBI Taxonomy" id="197482"/>
    <lineage>
        <taxon>Bacteria</taxon>
        <taxon>Pseudomonadati</taxon>
        <taxon>Campylobacterota</taxon>
        <taxon>Epsilonproteobacteria</taxon>
        <taxon>Campylobacterales</taxon>
        <taxon>Arcobacteraceae</taxon>
        <taxon>Malaciobacter</taxon>
    </lineage>
</organism>
<dbReference type="Gene3D" id="3.30.70.100">
    <property type="match status" value="1"/>
</dbReference>
<dbReference type="KEGG" id="ahs:AHALO_0678"/>
<dbReference type="GO" id="GO:0046872">
    <property type="term" value="F:metal ion binding"/>
    <property type="evidence" value="ECO:0007669"/>
    <property type="project" value="InterPro"/>
</dbReference>
<feature type="domain" description="HMA" evidence="1">
    <location>
        <begin position="4"/>
        <end position="64"/>
    </location>
</feature>
<dbReference type="InterPro" id="IPR006121">
    <property type="entry name" value="HMA_dom"/>
</dbReference>
<dbReference type="EMBL" id="NXIF01000023">
    <property type="protein sequence ID" value="PKI81139.1"/>
    <property type="molecule type" value="Genomic_DNA"/>
</dbReference>
<dbReference type="InterPro" id="IPR036163">
    <property type="entry name" value="HMA_dom_sf"/>
</dbReference>
<dbReference type="AlphaFoldDB" id="A0A2N1J3L6"/>
<dbReference type="RefSeq" id="WP_099311133.1">
    <property type="nucleotide sequence ID" value="NZ_CP031218.1"/>
</dbReference>
<accession>A0A2N1J3L6</accession>
<protein>
    <submittedName>
        <fullName evidence="2">Heavy metal transport/detoxification protein</fullName>
    </submittedName>
</protein>
<evidence type="ECO:0000259" key="1">
    <source>
        <dbReference type="Pfam" id="PF00403"/>
    </source>
</evidence>
<comment type="caution">
    <text evidence="2">The sequence shown here is derived from an EMBL/GenBank/DDBJ whole genome shotgun (WGS) entry which is preliminary data.</text>
</comment>
<evidence type="ECO:0000313" key="2">
    <source>
        <dbReference type="EMBL" id="PKI81139.1"/>
    </source>
</evidence>
<dbReference type="Proteomes" id="UP000233248">
    <property type="component" value="Unassembled WGS sequence"/>
</dbReference>
<reference evidence="2 3" key="1">
    <citation type="submission" date="2017-09" db="EMBL/GenBank/DDBJ databases">
        <title>Genomics of the genus Arcobacter.</title>
        <authorList>
            <person name="Perez-Cataluna A."/>
            <person name="Figueras M.J."/>
            <person name="Salas-Masso N."/>
        </authorList>
    </citation>
    <scope>NUCLEOTIDE SEQUENCE [LARGE SCALE GENOMIC DNA]</scope>
    <source>
        <strain evidence="2 3">DSM 18005</strain>
    </source>
</reference>
<sequence length="68" mass="7575">MKKTFKAQNIACSGCSNLIKSSLEDSFGTIEVNLDVEPKEVTVEIADDTKEATFKEEMKTLGFEIIEE</sequence>
<dbReference type="SUPFAM" id="SSF55008">
    <property type="entry name" value="HMA, heavy metal-associated domain"/>
    <property type="match status" value="1"/>
</dbReference>
<proteinExistence type="predicted"/>
<dbReference type="OrthoDB" id="677920at2"/>